<feature type="domain" description="DUF1206" evidence="2">
    <location>
        <begin position="94"/>
        <end position="160"/>
    </location>
</feature>
<accession>A0A1I6J4C3</accession>
<feature type="transmembrane region" description="Helical" evidence="1">
    <location>
        <begin position="12"/>
        <end position="33"/>
    </location>
</feature>
<feature type="domain" description="DUF1206" evidence="2">
    <location>
        <begin position="11"/>
        <end position="78"/>
    </location>
</feature>
<proteinExistence type="predicted"/>
<feature type="transmembrane region" description="Helical" evidence="1">
    <location>
        <begin position="94"/>
        <end position="115"/>
    </location>
</feature>
<feature type="transmembrane region" description="Helical" evidence="1">
    <location>
        <begin position="135"/>
        <end position="156"/>
    </location>
</feature>
<reference evidence="4" key="1">
    <citation type="submission" date="2016-10" db="EMBL/GenBank/DDBJ databases">
        <authorList>
            <person name="Varghese N."/>
            <person name="Submissions S."/>
        </authorList>
    </citation>
    <scope>NUCLEOTIDE SEQUENCE [LARGE SCALE GENOMIC DNA]</scope>
    <source>
        <strain evidence="4">DSM 19891</strain>
    </source>
</reference>
<dbReference type="Pfam" id="PF06724">
    <property type="entry name" value="DUF1206"/>
    <property type="match status" value="3"/>
</dbReference>
<protein>
    <recommendedName>
        <fullName evidence="2">DUF1206 domain-containing protein</fullName>
    </recommendedName>
</protein>
<evidence type="ECO:0000313" key="4">
    <source>
        <dbReference type="Proteomes" id="UP000199462"/>
    </source>
</evidence>
<feature type="transmembrane region" description="Helical" evidence="1">
    <location>
        <begin position="184"/>
        <end position="204"/>
    </location>
</feature>
<gene>
    <name evidence="3" type="ORF">SAMN04488010_2266</name>
</gene>
<dbReference type="InterPro" id="IPR009597">
    <property type="entry name" value="DUF1206"/>
</dbReference>
<organism evidence="3 4">
    <name type="scientific">Maribacter stanieri</name>
    <dbReference type="NCBI Taxonomy" id="440514"/>
    <lineage>
        <taxon>Bacteria</taxon>
        <taxon>Pseudomonadati</taxon>
        <taxon>Bacteroidota</taxon>
        <taxon>Flavobacteriia</taxon>
        <taxon>Flavobacteriales</taxon>
        <taxon>Flavobacteriaceae</taxon>
        <taxon>Maribacter</taxon>
    </lineage>
</organism>
<keyword evidence="1" id="KW-0812">Transmembrane</keyword>
<dbReference type="Proteomes" id="UP000199462">
    <property type="component" value="Unassembled WGS sequence"/>
</dbReference>
<keyword evidence="1" id="KW-0472">Membrane</keyword>
<feature type="domain" description="DUF1206" evidence="2">
    <location>
        <begin position="187"/>
        <end position="259"/>
    </location>
</feature>
<keyword evidence="4" id="KW-1185">Reference proteome</keyword>
<sequence length="263" mass="28664">MNNKLKKIAFIGYIAKGVVYSITGILTFLTTINMGGQKAGKLSTIDYLEEQNFGAAIVILLGLGLLCYALWRLLQGILDPEDMGSKPKFIAKRIGFTISGIIYAALGLFAIIDALDIGMFSGNGNSKESIFTGTSGSVSLVIIGIGLGLKGGYQFIKAYKGDFLKKFKIQSISSINKRKYIKRIGYAGLISRGIVTSIVSYFFITAGINLRGTTSQKLKGTSEAFSFIQEQVYGRWLLGIVALGLVCYGLFMFSTAAYRKYKY</sequence>
<dbReference type="AlphaFoldDB" id="A0A1I6J4C3"/>
<keyword evidence="1" id="KW-1133">Transmembrane helix</keyword>
<dbReference type="EMBL" id="FOYX01000002">
    <property type="protein sequence ID" value="SFR73777.1"/>
    <property type="molecule type" value="Genomic_DNA"/>
</dbReference>
<dbReference type="RefSeq" id="WP_091903125.1">
    <property type="nucleotide sequence ID" value="NZ_FOYX01000002.1"/>
</dbReference>
<name>A0A1I6J4C3_9FLAO</name>
<feature type="transmembrane region" description="Helical" evidence="1">
    <location>
        <begin position="236"/>
        <end position="258"/>
    </location>
</feature>
<evidence type="ECO:0000256" key="1">
    <source>
        <dbReference type="SAM" id="Phobius"/>
    </source>
</evidence>
<feature type="transmembrane region" description="Helical" evidence="1">
    <location>
        <begin position="53"/>
        <end position="74"/>
    </location>
</feature>
<dbReference type="STRING" id="440514.SAMN04488010_2266"/>
<evidence type="ECO:0000313" key="3">
    <source>
        <dbReference type="EMBL" id="SFR73777.1"/>
    </source>
</evidence>
<evidence type="ECO:0000259" key="2">
    <source>
        <dbReference type="Pfam" id="PF06724"/>
    </source>
</evidence>